<keyword evidence="4" id="KW-1185">Reference proteome</keyword>
<dbReference type="Proteomes" id="UP000287687">
    <property type="component" value="Unassembled WGS sequence"/>
</dbReference>
<dbReference type="SUPFAM" id="SSF53092">
    <property type="entry name" value="Creatinase/prolidase N-terminal domain"/>
    <property type="match status" value="1"/>
</dbReference>
<feature type="domain" description="Peptidase M24" evidence="1">
    <location>
        <begin position="189"/>
        <end position="391"/>
    </location>
</feature>
<dbReference type="CDD" id="cd01066">
    <property type="entry name" value="APP_MetAP"/>
    <property type="match status" value="1"/>
</dbReference>
<keyword evidence="3" id="KW-0378">Hydrolase</keyword>
<dbReference type="InterPro" id="IPR036005">
    <property type="entry name" value="Creatinase/aminopeptidase-like"/>
</dbReference>
<evidence type="ECO:0000259" key="1">
    <source>
        <dbReference type="Pfam" id="PF00557"/>
    </source>
</evidence>
<dbReference type="InterPro" id="IPR000994">
    <property type="entry name" value="Pept_M24"/>
</dbReference>
<protein>
    <submittedName>
        <fullName evidence="3">Aminopeptidase P family protein</fullName>
    </submittedName>
</protein>
<sequence>MSDIDRNYAQTLMREAGLDGLALFQPESFRYAVGAPAGVATMWGRAGAAIALVPADASITLGAVASDHAAAAIRAAAPDLDLRTHRIWIDMLDLTGTASIDDINAAYVRSGRSGPRPETFDKAVAFQLLGDLLKERGLAGARIGVDLEFVPAVDFEALKKALPKVVWLDGSPILRRMRTIKSAREIIRLRRAALAAEAGLVRMAAAVKPQAALPDLSAAWKEGALGYATENGFALSGHWDFISVGQNLADMAATVSPGALIKADVGALVDGYSSDGARTFTYGPAPALALEIFKALEAAFACGLEQLRPGNSFCSVHNAMLSSMRRDGFSEYYRGHFGHSVGGAVGMEEWPFFSASNCEVIQPDMVVALEAPFYGQGLGALMIEDQFLITQTGYERMTTLPWTLRDLAEATSS</sequence>
<evidence type="ECO:0000259" key="2">
    <source>
        <dbReference type="Pfam" id="PF01321"/>
    </source>
</evidence>
<evidence type="ECO:0000313" key="4">
    <source>
        <dbReference type="Proteomes" id="UP000287687"/>
    </source>
</evidence>
<keyword evidence="3" id="KW-0031">Aminopeptidase</keyword>
<dbReference type="InterPro" id="IPR050659">
    <property type="entry name" value="Peptidase_M24B"/>
</dbReference>
<dbReference type="Gene3D" id="3.40.350.10">
    <property type="entry name" value="Creatinase/prolidase N-terminal domain"/>
    <property type="match status" value="1"/>
</dbReference>
<dbReference type="EMBL" id="SBIP01000001">
    <property type="protein sequence ID" value="RWX81803.1"/>
    <property type="molecule type" value="Genomic_DNA"/>
</dbReference>
<organism evidence="3 4">
    <name type="scientific">Neorhizobium lilium</name>
    <dbReference type="NCBI Taxonomy" id="2503024"/>
    <lineage>
        <taxon>Bacteria</taxon>
        <taxon>Pseudomonadati</taxon>
        <taxon>Pseudomonadota</taxon>
        <taxon>Alphaproteobacteria</taxon>
        <taxon>Hyphomicrobiales</taxon>
        <taxon>Rhizobiaceae</taxon>
        <taxon>Rhizobium/Agrobacterium group</taxon>
        <taxon>Neorhizobium</taxon>
    </lineage>
</organism>
<comment type="caution">
    <text evidence="3">The sequence shown here is derived from an EMBL/GenBank/DDBJ whole genome shotgun (WGS) entry which is preliminary data.</text>
</comment>
<dbReference type="GO" id="GO:0004177">
    <property type="term" value="F:aminopeptidase activity"/>
    <property type="evidence" value="ECO:0007669"/>
    <property type="project" value="UniProtKB-KW"/>
</dbReference>
<keyword evidence="3" id="KW-0645">Protease</keyword>
<feature type="domain" description="Creatinase N-terminal" evidence="2">
    <location>
        <begin position="9"/>
        <end position="180"/>
    </location>
</feature>
<dbReference type="InterPro" id="IPR000587">
    <property type="entry name" value="Creatinase_N"/>
</dbReference>
<dbReference type="Pfam" id="PF01321">
    <property type="entry name" value="Creatinase_N"/>
    <property type="match status" value="1"/>
</dbReference>
<dbReference type="Pfam" id="PF00557">
    <property type="entry name" value="Peptidase_M24"/>
    <property type="match status" value="1"/>
</dbReference>
<evidence type="ECO:0000313" key="3">
    <source>
        <dbReference type="EMBL" id="RWX81803.1"/>
    </source>
</evidence>
<dbReference type="Gene3D" id="3.90.230.10">
    <property type="entry name" value="Creatinase/methionine aminopeptidase superfamily"/>
    <property type="match status" value="1"/>
</dbReference>
<dbReference type="PANTHER" id="PTHR46112">
    <property type="entry name" value="AMINOPEPTIDASE"/>
    <property type="match status" value="1"/>
</dbReference>
<dbReference type="SUPFAM" id="SSF55920">
    <property type="entry name" value="Creatinase/aminopeptidase"/>
    <property type="match status" value="1"/>
</dbReference>
<dbReference type="OrthoDB" id="9806388at2"/>
<dbReference type="PANTHER" id="PTHR46112:SF2">
    <property type="entry name" value="XAA-PRO AMINOPEPTIDASE P-RELATED"/>
    <property type="match status" value="1"/>
</dbReference>
<dbReference type="RefSeq" id="WP_128442028.1">
    <property type="nucleotide sequence ID" value="NZ_SBIP01000001.1"/>
</dbReference>
<gene>
    <name evidence="3" type="ORF">EPK99_06010</name>
</gene>
<dbReference type="AlphaFoldDB" id="A0A444LND0"/>
<name>A0A444LND0_9HYPH</name>
<dbReference type="InterPro" id="IPR029149">
    <property type="entry name" value="Creatin/AminoP/Spt16_N"/>
</dbReference>
<accession>A0A444LND0</accession>
<reference evidence="3 4" key="1">
    <citation type="submission" date="2019-01" db="EMBL/GenBank/DDBJ databases">
        <title>The draft genome of Rhizobium sp. 24NR.</title>
        <authorList>
            <person name="Liu L."/>
            <person name="Liang L."/>
            <person name="Shi S."/>
            <person name="Xu L."/>
            <person name="Wang X."/>
            <person name="Li L."/>
            <person name="Zhang X."/>
        </authorList>
    </citation>
    <scope>NUCLEOTIDE SEQUENCE [LARGE SCALE GENOMIC DNA]</scope>
    <source>
        <strain evidence="3 4">24NR</strain>
    </source>
</reference>
<proteinExistence type="predicted"/>